<name>A0A4U8Z1I1_METTU</name>
<protein>
    <recommendedName>
        <fullName evidence="3">DUF1178 family protein</fullName>
    </recommendedName>
</protein>
<gene>
    <name evidence="1" type="ORF">MTUNDRAET4_2258</name>
</gene>
<dbReference type="Pfam" id="PF06676">
    <property type="entry name" value="DUF1178"/>
    <property type="match status" value="1"/>
</dbReference>
<organism evidence="1 2">
    <name type="scientific">Methylocella tundrae</name>
    <dbReference type="NCBI Taxonomy" id="227605"/>
    <lineage>
        <taxon>Bacteria</taxon>
        <taxon>Pseudomonadati</taxon>
        <taxon>Pseudomonadota</taxon>
        <taxon>Alphaproteobacteria</taxon>
        <taxon>Hyphomicrobiales</taxon>
        <taxon>Beijerinckiaceae</taxon>
        <taxon>Methylocella</taxon>
    </lineage>
</organism>
<evidence type="ECO:0008006" key="3">
    <source>
        <dbReference type="Google" id="ProtNLM"/>
    </source>
</evidence>
<dbReference type="EMBL" id="LR536450">
    <property type="protein sequence ID" value="VFU09151.1"/>
    <property type="molecule type" value="Genomic_DNA"/>
</dbReference>
<dbReference type="KEGG" id="mtun:MTUNDRAET4_2258"/>
<dbReference type="InterPro" id="IPR009562">
    <property type="entry name" value="DUF1178"/>
</dbReference>
<dbReference type="OrthoDB" id="9799894at2"/>
<proteinExistence type="predicted"/>
<reference evidence="1 2" key="1">
    <citation type="submission" date="2019-03" db="EMBL/GenBank/DDBJ databases">
        <authorList>
            <person name="Kox A.R. M."/>
        </authorList>
    </citation>
    <scope>NUCLEOTIDE SEQUENCE [LARGE SCALE GENOMIC DNA]</scope>
    <source>
        <strain evidence="1">MTUNDRAET4 annotated genome</strain>
    </source>
</reference>
<sequence length="158" mass="17053">MIRFALRCAGGHQFESWFQNGSAFDSQAAAGLVSCPVCQSSAVSKAIMAPSLARRDREEVCAVGQQAPAEASPEASAPVPMFNAADGEVRKMVVELRKRILETSDDLGPNFAEEALKIHHGLVPDRPIHGQASFEEARTLIEEGVKIMPLPRLPGEMN</sequence>
<evidence type="ECO:0000313" key="1">
    <source>
        <dbReference type="EMBL" id="VFU09151.1"/>
    </source>
</evidence>
<evidence type="ECO:0000313" key="2">
    <source>
        <dbReference type="Proteomes" id="UP000294360"/>
    </source>
</evidence>
<dbReference type="RefSeq" id="WP_134489387.1">
    <property type="nucleotide sequence ID" value="NZ_CP139089.1"/>
</dbReference>
<dbReference type="Proteomes" id="UP000294360">
    <property type="component" value="Chromosome"/>
</dbReference>
<dbReference type="AlphaFoldDB" id="A0A4U8Z1I1"/>
<dbReference type="PIRSF" id="PIRSF032131">
    <property type="entry name" value="UCP032131"/>
    <property type="match status" value="1"/>
</dbReference>
<accession>A0A4U8Z1I1</accession>